<dbReference type="PANTHER" id="PTHR43156:SF2">
    <property type="entry name" value="STAGE II SPORULATION PROTEIN E"/>
    <property type="match status" value="1"/>
</dbReference>
<protein>
    <recommendedName>
        <fullName evidence="2">PPM-type phosphatase domain-containing protein</fullName>
    </recommendedName>
</protein>
<dbReference type="PANTHER" id="PTHR43156">
    <property type="entry name" value="STAGE II SPORULATION PROTEIN E-RELATED"/>
    <property type="match status" value="1"/>
</dbReference>
<evidence type="ECO:0000256" key="1">
    <source>
        <dbReference type="ARBA" id="ARBA00022801"/>
    </source>
</evidence>
<dbReference type="Pfam" id="PF07228">
    <property type="entry name" value="SpoIIE"/>
    <property type="match status" value="1"/>
</dbReference>
<dbReference type="InterPro" id="IPR052016">
    <property type="entry name" value="Bact_Sigma-Reg"/>
</dbReference>
<dbReference type="InterPro" id="IPR036457">
    <property type="entry name" value="PPM-type-like_dom_sf"/>
</dbReference>
<feature type="domain" description="PPM-type phosphatase" evidence="2">
    <location>
        <begin position="299"/>
        <end position="519"/>
    </location>
</feature>
<evidence type="ECO:0000313" key="3">
    <source>
        <dbReference type="EMBL" id="MBA2892870.1"/>
    </source>
</evidence>
<comment type="caution">
    <text evidence="3">The sequence shown here is derived from an EMBL/GenBank/DDBJ whole genome shotgun (WGS) entry which is preliminary data.</text>
</comment>
<reference evidence="3 4" key="1">
    <citation type="submission" date="2020-07" db="EMBL/GenBank/DDBJ databases">
        <title>Genomic Encyclopedia of Type Strains, Phase IV (KMG-IV): sequencing the most valuable type-strain genomes for metagenomic binning, comparative biology and taxonomic classification.</title>
        <authorList>
            <person name="Goeker M."/>
        </authorList>
    </citation>
    <scope>NUCLEOTIDE SEQUENCE [LARGE SCALE GENOMIC DNA]</scope>
    <source>
        <strain evidence="3 4">DSM 45533</strain>
    </source>
</reference>
<evidence type="ECO:0000259" key="2">
    <source>
        <dbReference type="SMART" id="SM00331"/>
    </source>
</evidence>
<dbReference type="GO" id="GO:0016791">
    <property type="term" value="F:phosphatase activity"/>
    <property type="evidence" value="ECO:0007669"/>
    <property type="project" value="TreeGrafter"/>
</dbReference>
<dbReference type="SMART" id="SM00331">
    <property type="entry name" value="PP2C_SIG"/>
    <property type="match status" value="1"/>
</dbReference>
<dbReference type="AlphaFoldDB" id="A0A7W0HRE6"/>
<evidence type="ECO:0000313" key="4">
    <source>
        <dbReference type="Proteomes" id="UP000530928"/>
    </source>
</evidence>
<accession>A0A7W0HRE6</accession>
<gene>
    <name evidence="3" type="ORF">HNR30_004224</name>
</gene>
<dbReference type="InterPro" id="IPR001932">
    <property type="entry name" value="PPM-type_phosphatase-like_dom"/>
</dbReference>
<dbReference type="SUPFAM" id="SSF55781">
    <property type="entry name" value="GAF domain-like"/>
    <property type="match status" value="1"/>
</dbReference>
<dbReference type="InterPro" id="IPR029016">
    <property type="entry name" value="GAF-like_dom_sf"/>
</dbReference>
<dbReference type="RefSeq" id="WP_181611586.1">
    <property type="nucleotide sequence ID" value="NZ_BAABAM010000003.1"/>
</dbReference>
<dbReference type="EMBL" id="JACDUR010000004">
    <property type="protein sequence ID" value="MBA2892870.1"/>
    <property type="molecule type" value="Genomic_DNA"/>
</dbReference>
<proteinExistence type="predicted"/>
<keyword evidence="1" id="KW-0378">Hydrolase</keyword>
<dbReference type="Gene3D" id="3.60.40.10">
    <property type="entry name" value="PPM-type phosphatase domain"/>
    <property type="match status" value="1"/>
</dbReference>
<keyword evidence="4" id="KW-1185">Reference proteome</keyword>
<dbReference type="Gene3D" id="3.30.450.40">
    <property type="match status" value="1"/>
</dbReference>
<dbReference type="Proteomes" id="UP000530928">
    <property type="component" value="Unassembled WGS sequence"/>
</dbReference>
<name>A0A7W0HRE6_9ACTN</name>
<organism evidence="3 4">
    <name type="scientific">Nonomuraea soli</name>
    <dbReference type="NCBI Taxonomy" id="1032476"/>
    <lineage>
        <taxon>Bacteria</taxon>
        <taxon>Bacillati</taxon>
        <taxon>Actinomycetota</taxon>
        <taxon>Actinomycetes</taxon>
        <taxon>Streptosporangiales</taxon>
        <taxon>Streptosporangiaceae</taxon>
        <taxon>Nonomuraea</taxon>
    </lineage>
</organism>
<sequence length="531" mass="55637">MKSVPAFGGVLDDAPLLEGVLGASSEGVVLCASDDTVLLANAAAKALVPELTPGYSVSAGSLTGLFDLMAAEGQSREAEHRGRRLKVRRQHVAGSHRVWYLRDTSADTLLAERRQADFLAEAGLRLTASLNVRRCAHAAVRLATDFLADAAILLLPARRRHVEWVRGAAGREADEGRTPLAAMSEVPGVTDALFGSAVPSRWLDPLLVPAWLTPPGFGQVRALSVAALPGDGVPAGALLLLRREGSALFDDQAETLVRLFAARVGAAICTAARYQEQADVNAALSACLAPGQPYVSWADAAGTIRTCPEAGRTGGDFLDIQEREGELMVALGDVCGRGARAALTASQLRHSLRMLQSVERRPVPLMNLINRGLPRAGVPSPYLSLALCSMRPLPGGGLRATLASAGHPAPLVLRCDGSVRALPVSGAPLGAFDDDELGLRAVDFELAPGELCLLHADGNAEALGGPGKGEPYGTARLADALAGCEGMPATAVVERLDQLITEWTGGDELDDRGLLAVRARPPARKERDDHG</sequence>